<dbReference type="InterPro" id="IPR011049">
    <property type="entry name" value="Serralysin-like_metalloprot_C"/>
</dbReference>
<evidence type="ECO:0000259" key="5">
    <source>
        <dbReference type="Pfam" id="PF08548"/>
    </source>
</evidence>
<dbReference type="InterPro" id="IPR001343">
    <property type="entry name" value="Hemolysn_Ca-bd"/>
</dbReference>
<comment type="subcellular location">
    <subcellularLocation>
        <location evidence="2">Secreted</location>
    </subcellularLocation>
</comment>
<dbReference type="RefSeq" id="WP_099999549.1">
    <property type="nucleotide sequence ID" value="NZ_CP017940.1"/>
</dbReference>
<gene>
    <name evidence="6" type="ORF">B5P45_00350</name>
</gene>
<proteinExistence type="predicted"/>
<dbReference type="SUPFAM" id="SSF51120">
    <property type="entry name" value="beta-Roll"/>
    <property type="match status" value="2"/>
</dbReference>
<evidence type="ECO:0000256" key="4">
    <source>
        <dbReference type="ARBA" id="ARBA00022737"/>
    </source>
</evidence>
<dbReference type="PANTHER" id="PTHR38340:SF1">
    <property type="entry name" value="S-LAYER PROTEIN"/>
    <property type="match status" value="1"/>
</dbReference>
<keyword evidence="3" id="KW-0964">Secreted</keyword>
<feature type="domain" description="Peptidase M10 serralysin C-terminal" evidence="5">
    <location>
        <begin position="74"/>
        <end position="247"/>
    </location>
</feature>
<dbReference type="EMBL" id="MZMT01000003">
    <property type="protein sequence ID" value="PIO46295.1"/>
    <property type="molecule type" value="Genomic_DNA"/>
</dbReference>
<comment type="cofactor">
    <cofactor evidence="1">
        <name>Ca(2+)</name>
        <dbReference type="ChEBI" id="CHEBI:29108"/>
    </cofactor>
</comment>
<accession>A0A2N9W3H7</accession>
<dbReference type="Gene3D" id="2.150.10.10">
    <property type="entry name" value="Serralysin-like metalloprotease, C-terminal"/>
    <property type="match status" value="2"/>
</dbReference>
<evidence type="ECO:0000256" key="3">
    <source>
        <dbReference type="ARBA" id="ARBA00022525"/>
    </source>
</evidence>
<dbReference type="Proteomes" id="UP000232163">
    <property type="component" value="Unassembled WGS sequence"/>
</dbReference>
<name>A0A2N9W3H7_9HYPH</name>
<dbReference type="InterPro" id="IPR018511">
    <property type="entry name" value="Hemolysin-typ_Ca-bd_CS"/>
</dbReference>
<dbReference type="GO" id="GO:0005509">
    <property type="term" value="F:calcium ion binding"/>
    <property type="evidence" value="ECO:0007669"/>
    <property type="project" value="InterPro"/>
</dbReference>
<evidence type="ECO:0000256" key="2">
    <source>
        <dbReference type="ARBA" id="ARBA00004613"/>
    </source>
</evidence>
<dbReference type="KEGG" id="pht:BLM14_11705"/>
<organism evidence="6 7">
    <name type="scientific">Phyllobacterium zundukense</name>
    <dbReference type="NCBI Taxonomy" id="1867719"/>
    <lineage>
        <taxon>Bacteria</taxon>
        <taxon>Pseudomonadati</taxon>
        <taxon>Pseudomonadota</taxon>
        <taxon>Alphaproteobacteria</taxon>
        <taxon>Hyphomicrobiales</taxon>
        <taxon>Phyllobacteriaceae</taxon>
        <taxon>Phyllobacterium</taxon>
    </lineage>
</organism>
<reference evidence="6 7" key="1">
    <citation type="journal article" date="2017" name="Int J Environ Stud">
        <title>Does the Miocene-Pliocene relict legume Oxytropis triphylla form nitrogen-fixing nodules with a combination of bacterial strains?</title>
        <authorList>
            <person name="Safronova V."/>
            <person name="Belimov A."/>
            <person name="Sazanova A."/>
            <person name="Kuznetsova I."/>
            <person name="Popova J."/>
            <person name="Andronov E."/>
            <person name="Verkhozina A."/>
            <person name="Tikhonovich I."/>
        </authorList>
    </citation>
    <scope>NUCLEOTIDE SEQUENCE [LARGE SCALE GENOMIC DNA]</scope>
    <source>
        <strain evidence="6 7">Tri-38</strain>
    </source>
</reference>
<sequence>MGGFENLVGSNSHDTLTGNNAANKLLGMGGNDTLNGNGGNDSLYGGDGNDTLNGGDGNDTLVGGLGGDMLNGGDGIDTADYSSTATPIRVNLSSGTGIGGDAERDTLTLIENIIGSGSFDILIGDNGNNVLVGGGQGDKLTGGLGNDTFMYRDILDAELDEDETIEDFTSGDIIDLYAIDANANTANINDQFVIVTNFTGQAGQLSFEEFEFQTVVRGDVNGDSIADFRFYVEFSGEARNLTASDFIL</sequence>
<dbReference type="Pfam" id="PF08548">
    <property type="entry name" value="Peptidase_M10_C"/>
    <property type="match status" value="1"/>
</dbReference>
<keyword evidence="4" id="KW-0677">Repeat</keyword>
<comment type="caution">
    <text evidence="6">The sequence shown here is derived from an EMBL/GenBank/DDBJ whole genome shotgun (WGS) entry which is preliminary data.</text>
</comment>
<protein>
    <recommendedName>
        <fullName evidence="5">Peptidase M10 serralysin C-terminal domain-containing protein</fullName>
    </recommendedName>
</protein>
<dbReference type="GO" id="GO:0005615">
    <property type="term" value="C:extracellular space"/>
    <property type="evidence" value="ECO:0007669"/>
    <property type="project" value="InterPro"/>
</dbReference>
<evidence type="ECO:0000256" key="1">
    <source>
        <dbReference type="ARBA" id="ARBA00001913"/>
    </source>
</evidence>
<dbReference type="InterPro" id="IPR050557">
    <property type="entry name" value="RTX_toxin/Mannuronan_C5-epim"/>
</dbReference>
<dbReference type="OrthoDB" id="223957at2"/>
<dbReference type="PRINTS" id="PR00313">
    <property type="entry name" value="CABNDNGRPT"/>
</dbReference>
<evidence type="ECO:0000313" key="6">
    <source>
        <dbReference type="EMBL" id="PIO46295.1"/>
    </source>
</evidence>
<dbReference type="PANTHER" id="PTHR38340">
    <property type="entry name" value="S-LAYER PROTEIN"/>
    <property type="match status" value="1"/>
</dbReference>
<dbReference type="InterPro" id="IPR013858">
    <property type="entry name" value="Peptidase_M10B_C"/>
</dbReference>
<dbReference type="Pfam" id="PF00353">
    <property type="entry name" value="HemolysinCabind"/>
    <property type="match status" value="2"/>
</dbReference>
<dbReference type="PROSITE" id="PS00330">
    <property type="entry name" value="HEMOLYSIN_CALCIUM"/>
    <property type="match status" value="3"/>
</dbReference>
<keyword evidence="7" id="KW-1185">Reference proteome</keyword>
<evidence type="ECO:0000313" key="7">
    <source>
        <dbReference type="Proteomes" id="UP000232163"/>
    </source>
</evidence>
<dbReference type="AlphaFoldDB" id="A0A2N9W3H7"/>